<name>A0A1J6HWG9_NICAT</name>
<reference evidence="2" key="1">
    <citation type="submission" date="2016-11" db="EMBL/GenBank/DDBJ databases">
        <title>The genome of Nicotiana attenuata.</title>
        <authorList>
            <person name="Xu S."/>
            <person name="Brockmoeller T."/>
            <person name="Gaquerel E."/>
            <person name="Navarro A."/>
            <person name="Kuhl H."/>
            <person name="Gase K."/>
            <person name="Ling Z."/>
            <person name="Zhou W."/>
            <person name="Kreitzer C."/>
            <person name="Stanke M."/>
            <person name="Tang H."/>
            <person name="Lyons E."/>
            <person name="Pandey P."/>
            <person name="Pandey S.P."/>
            <person name="Timmermann B."/>
            <person name="Baldwin I.T."/>
        </authorList>
    </citation>
    <scope>NUCLEOTIDE SEQUENCE [LARGE SCALE GENOMIC DNA]</scope>
    <source>
        <strain evidence="2">UT</strain>
    </source>
</reference>
<comment type="caution">
    <text evidence="2">The sequence shown here is derived from an EMBL/GenBank/DDBJ whole genome shotgun (WGS) entry which is preliminary data.</text>
</comment>
<dbReference type="EMBL" id="MJEQ01037193">
    <property type="protein sequence ID" value="OIS96729.1"/>
    <property type="molecule type" value="Genomic_DNA"/>
</dbReference>
<feature type="non-terminal residue" evidence="2">
    <location>
        <position position="161"/>
    </location>
</feature>
<keyword evidence="1" id="KW-0175">Coiled coil</keyword>
<proteinExistence type="predicted"/>
<dbReference type="SMR" id="A0A1J6HWG9"/>
<dbReference type="AlphaFoldDB" id="A0A1J6HWG9"/>
<evidence type="ECO:0008006" key="4">
    <source>
        <dbReference type="Google" id="ProtNLM"/>
    </source>
</evidence>
<sequence length="161" mass="18400">MTVIETTSKTMEENIKKLENQLQNHIAEAGKKANSMDAKMDGLAEQMGLLMEKLLPNQAGLLGSVPADAQHLDGQGNRTRMDQYAHSMTMERPYHNHHSNSSSRVDEFPYFDGATGSDPCSWLRRCERYFHFNHITVAEHKLEEAVLHLNGRAESWYFSYQ</sequence>
<gene>
    <name evidence="2" type="ORF">A4A49_60662</name>
</gene>
<organism evidence="2 3">
    <name type="scientific">Nicotiana attenuata</name>
    <name type="common">Coyote tobacco</name>
    <dbReference type="NCBI Taxonomy" id="49451"/>
    <lineage>
        <taxon>Eukaryota</taxon>
        <taxon>Viridiplantae</taxon>
        <taxon>Streptophyta</taxon>
        <taxon>Embryophyta</taxon>
        <taxon>Tracheophyta</taxon>
        <taxon>Spermatophyta</taxon>
        <taxon>Magnoliopsida</taxon>
        <taxon>eudicotyledons</taxon>
        <taxon>Gunneridae</taxon>
        <taxon>Pentapetalae</taxon>
        <taxon>asterids</taxon>
        <taxon>lamiids</taxon>
        <taxon>Solanales</taxon>
        <taxon>Solanaceae</taxon>
        <taxon>Nicotianoideae</taxon>
        <taxon>Nicotianeae</taxon>
        <taxon>Nicotiana</taxon>
    </lineage>
</organism>
<feature type="coiled-coil region" evidence="1">
    <location>
        <begin position="1"/>
        <end position="35"/>
    </location>
</feature>
<accession>A0A1J6HWG9</accession>
<evidence type="ECO:0000256" key="1">
    <source>
        <dbReference type="SAM" id="Coils"/>
    </source>
</evidence>
<dbReference type="Proteomes" id="UP000187609">
    <property type="component" value="Unassembled WGS sequence"/>
</dbReference>
<keyword evidence="3" id="KW-1185">Reference proteome</keyword>
<evidence type="ECO:0000313" key="3">
    <source>
        <dbReference type="Proteomes" id="UP000187609"/>
    </source>
</evidence>
<dbReference type="Gramene" id="OIS96729">
    <property type="protein sequence ID" value="OIS96729"/>
    <property type="gene ID" value="A4A49_60662"/>
</dbReference>
<protein>
    <recommendedName>
        <fullName evidence="4">Retrotransposon gag domain-containing protein</fullName>
    </recommendedName>
</protein>
<evidence type="ECO:0000313" key="2">
    <source>
        <dbReference type="EMBL" id="OIS96729.1"/>
    </source>
</evidence>